<evidence type="ECO:0000313" key="3">
    <source>
        <dbReference type="Proteomes" id="UP000308901"/>
    </source>
</evidence>
<dbReference type="SUPFAM" id="SSF51735">
    <property type="entry name" value="NAD(P)-binding Rossmann-fold domains"/>
    <property type="match status" value="1"/>
</dbReference>
<comment type="caution">
    <text evidence="2">The sequence shown here is derived from an EMBL/GenBank/DDBJ whole genome shotgun (WGS) entry which is preliminary data.</text>
</comment>
<organism evidence="2 3">
    <name type="scientific">Arcobacter arenosus</name>
    <dbReference type="NCBI Taxonomy" id="2576037"/>
    <lineage>
        <taxon>Bacteria</taxon>
        <taxon>Pseudomonadati</taxon>
        <taxon>Campylobacterota</taxon>
        <taxon>Epsilonproteobacteria</taxon>
        <taxon>Campylobacterales</taxon>
        <taxon>Arcobacteraceae</taxon>
        <taxon>Arcobacter</taxon>
    </lineage>
</organism>
<evidence type="ECO:0000259" key="1">
    <source>
        <dbReference type="Pfam" id="PF13460"/>
    </source>
</evidence>
<dbReference type="CDD" id="cd05243">
    <property type="entry name" value="SDR_a5"/>
    <property type="match status" value="1"/>
</dbReference>
<dbReference type="Gene3D" id="3.40.50.720">
    <property type="entry name" value="NAD(P)-binding Rossmann-like Domain"/>
    <property type="match status" value="1"/>
</dbReference>
<dbReference type="EMBL" id="VANU01000004">
    <property type="protein sequence ID" value="TLP37749.1"/>
    <property type="molecule type" value="Genomic_DNA"/>
</dbReference>
<proteinExistence type="predicted"/>
<dbReference type="Pfam" id="PF13460">
    <property type="entry name" value="NAD_binding_10"/>
    <property type="match status" value="1"/>
</dbReference>
<dbReference type="InterPro" id="IPR051207">
    <property type="entry name" value="ComplexI_NDUFA9_subunit"/>
</dbReference>
<name>A0A5R8XZT2_9BACT</name>
<dbReference type="AlphaFoldDB" id="A0A5R8XZT2"/>
<sequence length="284" mass="32673">MNICLIGATGYLGSHILKELNNRNIYPIVLTRRWDYSFSSNINTKEVYKVDFTKKHSLLNKLDGVDIVISTLGITRQKDNLTYMDVDYQANLNILNEAKNSGVKKFIYVSALNANKFKDLKICEAKEKFVDELKKSGLEYLIIRPNGFYSDMKDFLDMARSGRIYLFGKGDKKLNPIDGKDLANFCLDSIDLKNKELEVGGPELFTHTQLANLSFEVLDKKPKITYLPDFIRRITLKVLPYFVSSKTYGPIEFFLTMMGVDMIASKTGENKLRDFYEKLVRLIY</sequence>
<dbReference type="PANTHER" id="PTHR12126:SF11">
    <property type="entry name" value="NADH DEHYDROGENASE [UBIQUINONE] 1 ALPHA SUBCOMPLEX SUBUNIT 9, MITOCHONDRIAL"/>
    <property type="match status" value="1"/>
</dbReference>
<protein>
    <submittedName>
        <fullName evidence="2">SDR family oxidoreductase</fullName>
    </submittedName>
</protein>
<gene>
    <name evidence="2" type="ORF">FDK22_10565</name>
</gene>
<dbReference type="InterPro" id="IPR016040">
    <property type="entry name" value="NAD(P)-bd_dom"/>
</dbReference>
<accession>A0A5R8XZT2</accession>
<dbReference type="RefSeq" id="WP_138152929.1">
    <property type="nucleotide sequence ID" value="NZ_VANU01000004.1"/>
</dbReference>
<dbReference type="OrthoDB" id="367683at2"/>
<keyword evidence="3" id="KW-1185">Reference proteome</keyword>
<dbReference type="Proteomes" id="UP000308901">
    <property type="component" value="Unassembled WGS sequence"/>
</dbReference>
<reference evidence="2 3" key="1">
    <citation type="submission" date="2019-05" db="EMBL/GenBank/DDBJ databases">
        <title>Arcobacter sp. nov., isolated from sea sediment.</title>
        <authorList>
            <person name="Kim W."/>
        </authorList>
    </citation>
    <scope>NUCLEOTIDE SEQUENCE [LARGE SCALE GENOMIC DNA]</scope>
    <source>
        <strain evidence="2 3">CAU 1517</strain>
    </source>
</reference>
<feature type="domain" description="NAD(P)-binding" evidence="1">
    <location>
        <begin position="7"/>
        <end position="191"/>
    </location>
</feature>
<dbReference type="PANTHER" id="PTHR12126">
    <property type="entry name" value="NADH-UBIQUINONE OXIDOREDUCTASE 39 KDA SUBUNIT-RELATED"/>
    <property type="match status" value="1"/>
</dbReference>
<dbReference type="GO" id="GO:0044877">
    <property type="term" value="F:protein-containing complex binding"/>
    <property type="evidence" value="ECO:0007669"/>
    <property type="project" value="TreeGrafter"/>
</dbReference>
<dbReference type="InterPro" id="IPR036291">
    <property type="entry name" value="NAD(P)-bd_dom_sf"/>
</dbReference>
<evidence type="ECO:0000313" key="2">
    <source>
        <dbReference type="EMBL" id="TLP37749.1"/>
    </source>
</evidence>